<protein>
    <recommendedName>
        <fullName evidence="3">BrnT family toxin</fullName>
    </recommendedName>
</protein>
<dbReference type="Pfam" id="PF04365">
    <property type="entry name" value="BrnT_toxin"/>
    <property type="match status" value="1"/>
</dbReference>
<sequence length="89" mass="10208">MQIEFDPAKDAINQARHGLTLAEAGELDWETLVAKPDTRRDYGETRQIGYAVRGARLYCVVYVDRGEVRRIISLRKANSREVKSYAQDH</sequence>
<dbReference type="InterPro" id="IPR007460">
    <property type="entry name" value="BrnT_toxin"/>
</dbReference>
<dbReference type="eggNOG" id="COG2929">
    <property type="taxonomic scope" value="Bacteria"/>
</dbReference>
<reference evidence="1 2" key="1">
    <citation type="submission" date="2014-02" db="EMBL/GenBank/DDBJ databases">
        <title>Draft Genome of Hylemonella gracilis isolated from the Niagara River.</title>
        <authorList>
            <person name="Pawlowski D.R."/>
            <person name="Koudelka G.B."/>
        </authorList>
    </citation>
    <scope>NUCLEOTIDE SEQUENCE [LARGE SCALE GENOMIC DNA]</scope>
    <source>
        <strain evidence="1 2">Niagara R</strain>
    </source>
</reference>
<dbReference type="AlphaFoldDB" id="A0A016XHZ6"/>
<evidence type="ECO:0008006" key="3">
    <source>
        <dbReference type="Google" id="ProtNLM"/>
    </source>
</evidence>
<dbReference type="OrthoDB" id="9798158at2"/>
<comment type="caution">
    <text evidence="1">The sequence shown here is derived from an EMBL/GenBank/DDBJ whole genome shotgun (WGS) entry which is preliminary data.</text>
</comment>
<evidence type="ECO:0000313" key="2">
    <source>
        <dbReference type="Proteomes" id="UP000023268"/>
    </source>
</evidence>
<name>A0A016XHZ6_9BURK</name>
<organism evidence="1 2">
    <name type="scientific">Hylemonella gracilis str. Niagara R</name>
    <dbReference type="NCBI Taxonomy" id="1458275"/>
    <lineage>
        <taxon>Bacteria</taxon>
        <taxon>Pseudomonadati</taxon>
        <taxon>Pseudomonadota</taxon>
        <taxon>Betaproteobacteria</taxon>
        <taxon>Burkholderiales</taxon>
        <taxon>Comamonadaceae</taxon>
        <taxon>Hylemonella</taxon>
    </lineage>
</organism>
<dbReference type="Gene3D" id="3.10.450.530">
    <property type="entry name" value="Ribonuclease toxin, BrnT, of type II toxin-antitoxin system"/>
    <property type="match status" value="1"/>
</dbReference>
<dbReference type="InterPro" id="IPR038573">
    <property type="entry name" value="BrnT_sf"/>
</dbReference>
<dbReference type="EMBL" id="JEMG01000001">
    <property type="protein sequence ID" value="EYC51719.1"/>
    <property type="molecule type" value="Genomic_DNA"/>
</dbReference>
<evidence type="ECO:0000313" key="1">
    <source>
        <dbReference type="EMBL" id="EYC51719.1"/>
    </source>
</evidence>
<dbReference type="Proteomes" id="UP000023268">
    <property type="component" value="Unassembled WGS sequence"/>
</dbReference>
<accession>A0A016XHZ6</accession>
<gene>
    <name evidence="1" type="ORF">AZ34_11990</name>
</gene>
<dbReference type="STRING" id="1458275.AZ34_11990"/>
<proteinExistence type="predicted"/>
<dbReference type="RefSeq" id="WP_035608244.1">
    <property type="nucleotide sequence ID" value="NZ_JEMG01000001.1"/>
</dbReference>